<name>A0AAV0XU49_9HEMI</name>
<comment type="caution">
    <text evidence="2">The sequence shown here is derived from an EMBL/GenBank/DDBJ whole genome shotgun (WGS) entry which is preliminary data.</text>
</comment>
<accession>A0AAV0XU49</accession>
<keyword evidence="1" id="KW-0812">Transmembrane</keyword>
<keyword evidence="3" id="KW-1185">Reference proteome</keyword>
<reference evidence="2 3" key="1">
    <citation type="submission" date="2023-01" db="EMBL/GenBank/DDBJ databases">
        <authorList>
            <person name="Whitehead M."/>
        </authorList>
    </citation>
    <scope>NUCLEOTIDE SEQUENCE [LARGE SCALE GENOMIC DNA]</scope>
</reference>
<dbReference type="Proteomes" id="UP001160148">
    <property type="component" value="Unassembled WGS sequence"/>
</dbReference>
<proteinExistence type="predicted"/>
<feature type="transmembrane region" description="Helical" evidence="1">
    <location>
        <begin position="285"/>
        <end position="308"/>
    </location>
</feature>
<evidence type="ECO:0000313" key="2">
    <source>
        <dbReference type="EMBL" id="CAI6372154.1"/>
    </source>
</evidence>
<evidence type="ECO:0000256" key="1">
    <source>
        <dbReference type="SAM" id="Phobius"/>
    </source>
</evidence>
<sequence>MAFLGQTGMAYDTTRENGIIFNEKTTLGELVVQGITVNQDVAIRVPDNYKQTCKLGSIRINCTGTIDSEKLDQQDGTYLSVYVGKQCTVDLSRAEGEVDEEISVMQFGLSGDRIIIKQILIKPTTNQNYQFNNRSINMETLEKETRKRSVTDKLETTTQLNNTEHTVTNSPEQIKSNAITTTPTIATQVKNEEDITKQLSTSTTRSHVVTTVNESHVNATTVKKITEINYLRNVTVVSNSHIPTNTLEKSTQANEIREIAKSSESIKTTTIIYDPVREKGLEFEYVYVICVIMGIIILAMIIAVINLCHYYKVIGRSRFDYLNPIAVRSYSTRDNLELSETRL</sequence>
<organism evidence="2 3">
    <name type="scientific">Macrosiphum euphorbiae</name>
    <name type="common">potato aphid</name>
    <dbReference type="NCBI Taxonomy" id="13131"/>
    <lineage>
        <taxon>Eukaryota</taxon>
        <taxon>Metazoa</taxon>
        <taxon>Ecdysozoa</taxon>
        <taxon>Arthropoda</taxon>
        <taxon>Hexapoda</taxon>
        <taxon>Insecta</taxon>
        <taxon>Pterygota</taxon>
        <taxon>Neoptera</taxon>
        <taxon>Paraneoptera</taxon>
        <taxon>Hemiptera</taxon>
        <taxon>Sternorrhyncha</taxon>
        <taxon>Aphidomorpha</taxon>
        <taxon>Aphidoidea</taxon>
        <taxon>Aphididae</taxon>
        <taxon>Macrosiphini</taxon>
        <taxon>Macrosiphum</taxon>
    </lineage>
</organism>
<protein>
    <submittedName>
        <fullName evidence="2">Uncharacterized protein</fullName>
    </submittedName>
</protein>
<dbReference type="AlphaFoldDB" id="A0AAV0XU49"/>
<keyword evidence="1" id="KW-1133">Transmembrane helix</keyword>
<keyword evidence="1" id="KW-0472">Membrane</keyword>
<dbReference type="EMBL" id="CARXXK010001020">
    <property type="protein sequence ID" value="CAI6372154.1"/>
    <property type="molecule type" value="Genomic_DNA"/>
</dbReference>
<gene>
    <name evidence="2" type="ORF">MEUPH1_LOCUS26067</name>
</gene>
<evidence type="ECO:0000313" key="3">
    <source>
        <dbReference type="Proteomes" id="UP001160148"/>
    </source>
</evidence>